<name>A0A8H2X8N4_9AGAM</name>
<organism evidence="10 11">
    <name type="scientific">Rhizoctonia solani</name>
    <dbReference type="NCBI Taxonomy" id="456999"/>
    <lineage>
        <taxon>Eukaryota</taxon>
        <taxon>Fungi</taxon>
        <taxon>Dikarya</taxon>
        <taxon>Basidiomycota</taxon>
        <taxon>Agaricomycotina</taxon>
        <taxon>Agaricomycetes</taxon>
        <taxon>Cantharellales</taxon>
        <taxon>Ceratobasidiaceae</taxon>
        <taxon>Rhizoctonia</taxon>
    </lineage>
</organism>
<keyword evidence="5 8" id="KW-1133">Transmembrane helix</keyword>
<evidence type="ECO:0000256" key="1">
    <source>
        <dbReference type="ARBA" id="ARBA00004127"/>
    </source>
</evidence>
<dbReference type="InterPro" id="IPR036259">
    <property type="entry name" value="MFS_trans_sf"/>
</dbReference>
<dbReference type="PANTHER" id="PTHR23514:SF3">
    <property type="entry name" value="BYPASS OF STOP CODON PROTEIN 6"/>
    <property type="match status" value="1"/>
</dbReference>
<dbReference type="CDD" id="cd11655">
    <property type="entry name" value="rap1_myb-like"/>
    <property type="match status" value="1"/>
</dbReference>
<feature type="transmembrane region" description="Helical" evidence="8">
    <location>
        <begin position="382"/>
        <end position="403"/>
    </location>
</feature>
<dbReference type="AlphaFoldDB" id="A0A8H2X8N4"/>
<feature type="region of interest" description="Disordered" evidence="7">
    <location>
        <begin position="798"/>
        <end position="985"/>
    </location>
</feature>
<dbReference type="Gene3D" id="1.20.1250.20">
    <property type="entry name" value="MFS general substrate transporter like domains"/>
    <property type="match status" value="1"/>
</dbReference>
<feature type="transmembrane region" description="Helical" evidence="8">
    <location>
        <begin position="333"/>
        <end position="352"/>
    </location>
</feature>
<evidence type="ECO:0000259" key="9">
    <source>
        <dbReference type="PROSITE" id="PS50850"/>
    </source>
</evidence>
<dbReference type="InterPro" id="IPR051788">
    <property type="entry name" value="MFS_Transporter"/>
</dbReference>
<dbReference type="Pfam" id="PF07690">
    <property type="entry name" value="MFS_1"/>
    <property type="match status" value="1"/>
</dbReference>
<evidence type="ECO:0000256" key="5">
    <source>
        <dbReference type="ARBA" id="ARBA00022989"/>
    </source>
</evidence>
<feature type="transmembrane region" description="Helical" evidence="8">
    <location>
        <begin position="359"/>
        <end position="376"/>
    </location>
</feature>
<accession>A0A8H2X8N4</accession>
<feature type="compositionally biased region" description="Basic and acidic residues" evidence="7">
    <location>
        <begin position="809"/>
        <end position="820"/>
    </location>
</feature>
<dbReference type="Pfam" id="PF08914">
    <property type="entry name" value="Myb_Rap1"/>
    <property type="match status" value="1"/>
</dbReference>
<dbReference type="SUPFAM" id="SSF103473">
    <property type="entry name" value="MFS general substrate transporter"/>
    <property type="match status" value="1"/>
</dbReference>
<dbReference type="GO" id="GO:0012505">
    <property type="term" value="C:endomembrane system"/>
    <property type="evidence" value="ECO:0007669"/>
    <property type="project" value="UniProtKB-SubCell"/>
</dbReference>
<dbReference type="InterPro" id="IPR009057">
    <property type="entry name" value="Homeodomain-like_sf"/>
</dbReference>
<dbReference type="GO" id="GO:0016020">
    <property type="term" value="C:membrane"/>
    <property type="evidence" value="ECO:0007669"/>
    <property type="project" value="TreeGrafter"/>
</dbReference>
<feature type="region of interest" description="Disordered" evidence="7">
    <location>
        <begin position="470"/>
        <end position="502"/>
    </location>
</feature>
<evidence type="ECO:0000256" key="3">
    <source>
        <dbReference type="ARBA" id="ARBA00022448"/>
    </source>
</evidence>
<feature type="non-terminal residue" evidence="10">
    <location>
        <position position="1"/>
    </location>
</feature>
<dbReference type="PANTHER" id="PTHR23514">
    <property type="entry name" value="BYPASS OF STOP CODON PROTEIN 6"/>
    <property type="match status" value="1"/>
</dbReference>
<dbReference type="InterPro" id="IPR020846">
    <property type="entry name" value="MFS_dom"/>
</dbReference>
<feature type="compositionally biased region" description="Low complexity" evidence="7">
    <location>
        <begin position="874"/>
        <end position="889"/>
    </location>
</feature>
<dbReference type="EMBL" id="CAJMWQ010000973">
    <property type="protein sequence ID" value="CAE6416100.1"/>
    <property type="molecule type" value="Genomic_DNA"/>
</dbReference>
<dbReference type="SUPFAM" id="SSF46689">
    <property type="entry name" value="Homeodomain-like"/>
    <property type="match status" value="1"/>
</dbReference>
<evidence type="ECO:0000256" key="7">
    <source>
        <dbReference type="SAM" id="MobiDB-lite"/>
    </source>
</evidence>
<comment type="similarity">
    <text evidence="2">Belongs to the major facilitator superfamily.</text>
</comment>
<dbReference type="InterPro" id="IPR011701">
    <property type="entry name" value="MFS"/>
</dbReference>
<reference evidence="10" key="1">
    <citation type="submission" date="2021-01" db="EMBL/GenBank/DDBJ databases">
        <authorList>
            <person name="Kaushik A."/>
        </authorList>
    </citation>
    <scope>NUCLEOTIDE SEQUENCE</scope>
    <source>
        <strain evidence="10">AG1-1B</strain>
    </source>
</reference>
<evidence type="ECO:0000256" key="8">
    <source>
        <dbReference type="SAM" id="Phobius"/>
    </source>
</evidence>
<feature type="compositionally biased region" description="Low complexity" evidence="7">
    <location>
        <begin position="470"/>
        <end position="479"/>
    </location>
</feature>
<keyword evidence="3" id="KW-0813">Transport</keyword>
<comment type="subcellular location">
    <subcellularLocation>
        <location evidence="1">Endomembrane system</location>
        <topology evidence="1">Multi-pass membrane protein</topology>
    </subcellularLocation>
</comment>
<evidence type="ECO:0000256" key="2">
    <source>
        <dbReference type="ARBA" id="ARBA00008335"/>
    </source>
</evidence>
<feature type="region of interest" description="Disordered" evidence="7">
    <location>
        <begin position="696"/>
        <end position="724"/>
    </location>
</feature>
<dbReference type="Gene3D" id="1.10.10.60">
    <property type="entry name" value="Homeodomain-like"/>
    <property type="match status" value="1"/>
</dbReference>
<protein>
    <recommendedName>
        <fullName evidence="9">Major facilitator superfamily (MFS) profile domain-containing protein</fullName>
    </recommendedName>
</protein>
<sequence>MSQTATYEIELLDALPRLEHGSSYDRAKNHHLQTPDGLVETEQYFSGDTPSNRANASTSGHTLADVAVQAEARSGIRISDIFVEDKVLYLAGSCMGVFAVGLNDTATGANLPSFQDHYNLPYEVVSLVFLAGFGGYLVSCMLNSVLQNAIGTRNVLVMAGALYGGGSLLISFAPPFPAVMVGLCLMGFGGGFYEACLTSVISHFENSRFMNILYAFFGLGALVSPFVIGALAKAGIAWRLYYWFPFSLAFLVTISHFMLFKSYVMPSDHEEAPEHKSVRAKFKQVMRIPTTWVGIVLIILSFAIADTLSNWLTSYLIDVKGSGPDVSRYQLSMFWAGLTAGRIFFSLPFIHVRERIGNTLLLAAMAGAIGLLWAVNSTVSNWIAIAIAGFFLGPNTPGILSIISNRVPPSLKGIVVSITIGLGLVGATLGPLLFGIAVGKVNLGLRVLPPVIVGRDVIGLFVMAREHPSVPKASSSKAPLAFDDETDEEEANMRKKNKVASAKKKQSKDLSKLFVKDVEGEEESIRFYIVEWGDWDLIADLRGQITEYGGEVVEERPIEGYCLVDPRTEEGELELATRSTRTRQVVSFLFIEESIKRGSLVPPLESLLFVKEDRPVKFHLHESLDEDEIEDLSREILLRGGNPDVGISDTQVVIHSKEFRDQPVALKTWRQIELFETSNWLKSCIERKRFTVTGAGGRLTVRPAPRPKPGPQPGRKPGAPRTEFTDHDDQCLIAWMAYKFGKNQAGRQGNRPYQVLVLEADQLWWTQRHTWHSWRERYKTKRAHFDPLIIRAVDEMERDETPEQIRLPEFPKKRNERDADASSEDENVETGRGKERAQQVRPSVTKAKPKPSKRRALDTSDEEDEPEQPKRLKQSSSQSKQIKQSASQSTKPTNKAARKPKPASQPEPAPFVKTSASQKAREAPRLRTPTPPASEPSNTFSPARASPPARVESTREESLATGLEDDQGQEDSQSSSTQLDGIIDQAVLGGDAQGAVERHNAELAMVAAEEMEREESGEPYTSDDSDVDVVGITQVDTSPSVHIGMSQPEDEAETESVDKAEETGETVLDTIEVRLEGLVDRYGAMYARVQSYYAHGIKEGMNEADAVEFAEQQLRADARH</sequence>
<feature type="compositionally biased region" description="Acidic residues" evidence="7">
    <location>
        <begin position="1009"/>
        <end position="1027"/>
    </location>
</feature>
<dbReference type="GO" id="GO:0022857">
    <property type="term" value="F:transmembrane transporter activity"/>
    <property type="evidence" value="ECO:0007669"/>
    <property type="project" value="InterPro"/>
</dbReference>
<evidence type="ECO:0000256" key="4">
    <source>
        <dbReference type="ARBA" id="ARBA00022692"/>
    </source>
</evidence>
<feature type="compositionally biased region" description="Basic and acidic residues" evidence="7">
    <location>
        <begin position="829"/>
        <end position="838"/>
    </location>
</feature>
<evidence type="ECO:0000313" key="11">
    <source>
        <dbReference type="Proteomes" id="UP000663826"/>
    </source>
</evidence>
<feature type="transmembrane region" description="Helical" evidence="8">
    <location>
        <begin position="285"/>
        <end position="305"/>
    </location>
</feature>
<feature type="transmembrane region" description="Helical" evidence="8">
    <location>
        <begin position="415"/>
        <end position="438"/>
    </location>
</feature>
<dbReference type="Proteomes" id="UP000663826">
    <property type="component" value="Unassembled WGS sequence"/>
</dbReference>
<feature type="compositionally biased region" description="Pro residues" evidence="7">
    <location>
        <begin position="704"/>
        <end position="714"/>
    </location>
</feature>
<keyword evidence="6 8" id="KW-0472">Membrane</keyword>
<feature type="transmembrane region" description="Helical" evidence="8">
    <location>
        <begin position="213"/>
        <end position="236"/>
    </location>
</feature>
<comment type="caution">
    <text evidence="10">The sequence shown here is derived from an EMBL/GenBank/DDBJ whole genome shotgun (WGS) entry which is preliminary data.</text>
</comment>
<evidence type="ECO:0000256" key="6">
    <source>
        <dbReference type="ARBA" id="ARBA00023136"/>
    </source>
</evidence>
<feature type="region of interest" description="Disordered" evidence="7">
    <location>
        <begin position="1008"/>
        <end position="1063"/>
    </location>
</feature>
<feature type="transmembrane region" description="Helical" evidence="8">
    <location>
        <begin position="87"/>
        <end position="104"/>
    </location>
</feature>
<proteinExistence type="inferred from homology"/>
<dbReference type="InterPro" id="IPR015010">
    <property type="entry name" value="TERF2IP_Myb"/>
</dbReference>
<evidence type="ECO:0000313" key="10">
    <source>
        <dbReference type="EMBL" id="CAE6416100.1"/>
    </source>
</evidence>
<keyword evidence="4 8" id="KW-0812">Transmembrane</keyword>
<feature type="domain" description="Major facilitator superfamily (MFS) profile" evidence="9">
    <location>
        <begin position="89"/>
        <end position="471"/>
    </location>
</feature>
<gene>
    <name evidence="10" type="ORF">RDB_LOCUS43420</name>
</gene>
<feature type="transmembrane region" description="Helical" evidence="8">
    <location>
        <begin position="242"/>
        <end position="264"/>
    </location>
</feature>
<dbReference type="PROSITE" id="PS50850">
    <property type="entry name" value="MFS"/>
    <property type="match status" value="1"/>
</dbReference>
<feature type="transmembrane region" description="Helical" evidence="8">
    <location>
        <begin position="124"/>
        <end position="143"/>
    </location>
</feature>